<evidence type="ECO:0000256" key="2">
    <source>
        <dbReference type="ARBA" id="ARBA00022679"/>
    </source>
</evidence>
<gene>
    <name evidence="6" type="ORF">DASB73_003390</name>
</gene>
<dbReference type="GO" id="GO:0017136">
    <property type="term" value="F:histone deacetylase activity, NAD-dependent"/>
    <property type="evidence" value="ECO:0007669"/>
    <property type="project" value="TreeGrafter"/>
</dbReference>
<reference evidence="6 7" key="1">
    <citation type="journal article" date="2023" name="Elife">
        <title>Identification of key yeast species and microbe-microbe interactions impacting larval growth of Drosophila in the wild.</title>
        <authorList>
            <person name="Mure A."/>
            <person name="Sugiura Y."/>
            <person name="Maeda R."/>
            <person name="Honda K."/>
            <person name="Sakurai N."/>
            <person name="Takahashi Y."/>
            <person name="Watada M."/>
            <person name="Katoh T."/>
            <person name="Gotoh A."/>
            <person name="Gotoh Y."/>
            <person name="Taniguchi I."/>
            <person name="Nakamura K."/>
            <person name="Hayashi T."/>
            <person name="Katayama T."/>
            <person name="Uemura T."/>
            <person name="Hattori Y."/>
        </authorList>
    </citation>
    <scope>NUCLEOTIDE SEQUENCE [LARGE SCALE GENOMIC DNA]</scope>
    <source>
        <strain evidence="6 7">SB-73</strain>
    </source>
</reference>
<dbReference type="PANTHER" id="PTHR11085:SF10">
    <property type="entry name" value="NAD-DEPENDENT PROTEIN DEACYLASE SIRTUIN-5, MITOCHONDRIAL-RELATED"/>
    <property type="match status" value="1"/>
</dbReference>
<keyword evidence="3" id="KW-0520">NAD</keyword>
<evidence type="ECO:0000256" key="4">
    <source>
        <dbReference type="PROSITE-ProRule" id="PRU00236"/>
    </source>
</evidence>
<dbReference type="PROSITE" id="PS50305">
    <property type="entry name" value="SIRTUIN"/>
    <property type="match status" value="1"/>
</dbReference>
<evidence type="ECO:0000313" key="6">
    <source>
        <dbReference type="EMBL" id="GMM49381.1"/>
    </source>
</evidence>
<name>A0AAV5RCT8_STABA</name>
<dbReference type="GO" id="GO:0005634">
    <property type="term" value="C:nucleus"/>
    <property type="evidence" value="ECO:0007669"/>
    <property type="project" value="TreeGrafter"/>
</dbReference>
<dbReference type="GO" id="GO:0070403">
    <property type="term" value="F:NAD+ binding"/>
    <property type="evidence" value="ECO:0007669"/>
    <property type="project" value="InterPro"/>
</dbReference>
<comment type="caution">
    <text evidence="6">The sequence shown here is derived from an EMBL/GenBank/DDBJ whole genome shotgun (WGS) entry which is preliminary data.</text>
</comment>
<dbReference type="AlphaFoldDB" id="A0AAV5RCT8"/>
<evidence type="ECO:0000259" key="5">
    <source>
        <dbReference type="PROSITE" id="PS50305"/>
    </source>
</evidence>
<evidence type="ECO:0000256" key="3">
    <source>
        <dbReference type="ARBA" id="ARBA00023027"/>
    </source>
</evidence>
<dbReference type="InterPro" id="IPR003000">
    <property type="entry name" value="Sirtuin"/>
</dbReference>
<feature type="binding site" evidence="4">
    <location>
        <position position="61"/>
    </location>
    <ligand>
        <name>Zn(2+)</name>
        <dbReference type="ChEBI" id="CHEBI:29105"/>
    </ligand>
</feature>
<feature type="binding site" evidence="4">
    <location>
        <position position="34"/>
    </location>
    <ligand>
        <name>Zn(2+)</name>
        <dbReference type="ChEBI" id="CHEBI:29105"/>
    </ligand>
</feature>
<dbReference type="InterPro" id="IPR026590">
    <property type="entry name" value="Ssirtuin_cat_dom"/>
</dbReference>
<organism evidence="6 7">
    <name type="scientific">Starmerella bacillaris</name>
    <name type="common">Yeast</name>
    <name type="synonym">Candida zemplinina</name>
    <dbReference type="NCBI Taxonomy" id="1247836"/>
    <lineage>
        <taxon>Eukaryota</taxon>
        <taxon>Fungi</taxon>
        <taxon>Dikarya</taxon>
        <taxon>Ascomycota</taxon>
        <taxon>Saccharomycotina</taxon>
        <taxon>Dipodascomycetes</taxon>
        <taxon>Dipodascales</taxon>
        <taxon>Trichomonascaceae</taxon>
        <taxon>Starmerella</taxon>
    </lineage>
</organism>
<dbReference type="InterPro" id="IPR050134">
    <property type="entry name" value="NAD-dep_sirtuin_deacylases"/>
</dbReference>
<feature type="domain" description="Deacetylase sirtuin-type" evidence="5">
    <location>
        <begin position="1"/>
        <end position="154"/>
    </location>
</feature>
<dbReference type="PANTHER" id="PTHR11085">
    <property type="entry name" value="NAD-DEPENDENT PROTEIN DEACYLASE SIRTUIN-5, MITOCHONDRIAL-RELATED"/>
    <property type="match status" value="1"/>
</dbReference>
<dbReference type="EMBL" id="BTGC01000001">
    <property type="protein sequence ID" value="GMM49381.1"/>
    <property type="molecule type" value="Genomic_DNA"/>
</dbReference>
<keyword evidence="4" id="KW-0479">Metal-binding</keyword>
<feature type="active site" description="Proton acceptor" evidence="4">
    <location>
        <position position="26"/>
    </location>
</feature>
<dbReference type="Proteomes" id="UP001362899">
    <property type="component" value="Unassembled WGS sequence"/>
</dbReference>
<dbReference type="SUPFAM" id="SSF52467">
    <property type="entry name" value="DHS-like NAD/FAD-binding domain"/>
    <property type="match status" value="1"/>
</dbReference>
<keyword evidence="4" id="KW-0862">Zinc</keyword>
<proteinExistence type="inferred from homology"/>
<keyword evidence="2" id="KW-0808">Transferase</keyword>
<comment type="similarity">
    <text evidence="1">Belongs to the sirtuin family. Class I subfamily.</text>
</comment>
<evidence type="ECO:0000256" key="1">
    <source>
        <dbReference type="ARBA" id="ARBA00006924"/>
    </source>
</evidence>
<dbReference type="Pfam" id="PF02146">
    <property type="entry name" value="SIR2"/>
    <property type="match status" value="1"/>
</dbReference>
<feature type="binding site" evidence="4">
    <location>
        <position position="39"/>
    </location>
    <ligand>
        <name>Zn(2+)</name>
        <dbReference type="ChEBI" id="CHEBI:29105"/>
    </ligand>
</feature>
<protein>
    <recommendedName>
        <fullName evidence="5">Deacetylase sirtuin-type domain-containing protein</fullName>
    </recommendedName>
</protein>
<dbReference type="GO" id="GO:0046872">
    <property type="term" value="F:metal ion binding"/>
    <property type="evidence" value="ECO:0007669"/>
    <property type="project" value="UniProtKB-KW"/>
</dbReference>
<dbReference type="InterPro" id="IPR029035">
    <property type="entry name" value="DHS-like_NAD/FAD-binding_dom"/>
</dbReference>
<dbReference type="Gene3D" id="3.40.50.1220">
    <property type="entry name" value="TPP-binding domain"/>
    <property type="match status" value="1"/>
</dbReference>
<evidence type="ECO:0000313" key="7">
    <source>
        <dbReference type="Proteomes" id="UP001362899"/>
    </source>
</evidence>
<keyword evidence="7" id="KW-1185">Reference proteome</keyword>
<accession>A0AAV5RCT8</accession>
<feature type="binding site" evidence="4">
    <location>
        <position position="58"/>
    </location>
    <ligand>
        <name>Zn(2+)</name>
        <dbReference type="ChEBI" id="CHEBI:29105"/>
    </ligand>
</feature>
<sequence>MLTVTQNFDGLSERAGHPQEYLVDMHGNLFNLRCTNVQCNFRKIDFDPNLGTSEVPKCPKCSALLRPAVVWFGELVPYNHIVATNEAIETNRVDLVLCIGISAEVWPAAGYISEVVKRGGKVAVFNPDSGTKVKCDWFFKGGAEQWLPIALNNI</sequence>